<dbReference type="InterPro" id="IPR050491">
    <property type="entry name" value="AmpC-like"/>
</dbReference>
<dbReference type="PANTHER" id="PTHR46825">
    <property type="entry name" value="D-ALANYL-D-ALANINE-CARBOXYPEPTIDASE/ENDOPEPTIDASE AMPH"/>
    <property type="match status" value="1"/>
</dbReference>
<feature type="domain" description="Beta-lactamase-related" evidence="2">
    <location>
        <begin position="69"/>
        <end position="211"/>
    </location>
</feature>
<dbReference type="InterPro" id="IPR001466">
    <property type="entry name" value="Beta-lactam-related"/>
</dbReference>
<dbReference type="OrthoDB" id="5946976at2759"/>
<evidence type="ECO:0000256" key="1">
    <source>
        <dbReference type="SAM" id="Phobius"/>
    </source>
</evidence>
<keyword evidence="1" id="KW-1133">Transmembrane helix</keyword>
<keyword evidence="1" id="KW-0472">Membrane</keyword>
<keyword evidence="4" id="KW-1185">Reference proteome</keyword>
<dbReference type="AlphaFoldDB" id="A0A3P7NE18"/>
<keyword evidence="1" id="KW-0812">Transmembrane</keyword>
<protein>
    <recommendedName>
        <fullName evidence="2">Beta-lactamase-related domain-containing protein</fullName>
    </recommendedName>
</protein>
<accession>A0A3P7NE18</accession>
<sequence length="228" mass="26046">MNPKILPRQVSHFMDNSGAIKYVVLWSDVHSGRYPDVPPIWEKRAIPVRFLQGTPELLEESQMDFLIERVEHFMRELDIPGLSIAIAKREQLKFAAGSISKPVTAAAIMLLIDQGKISLDDKVFGPNSIFGHKFSKRKTYKKYVTDVTIRNLLEHSSGGWDNLQSDPAWIQQQLNTEKLIEYVIENVPLEYPPGTRWIYSNFGYQVLGLLIFFSVGVVRTNIRISLIS</sequence>
<dbReference type="Proteomes" id="UP000271889">
    <property type="component" value="Unassembled WGS sequence"/>
</dbReference>
<evidence type="ECO:0000313" key="3">
    <source>
        <dbReference type="EMBL" id="VDN35323.1"/>
    </source>
</evidence>
<evidence type="ECO:0000259" key="2">
    <source>
        <dbReference type="Pfam" id="PF00144"/>
    </source>
</evidence>
<gene>
    <name evidence="3" type="ORF">CGOC_LOCUS12898</name>
</gene>
<dbReference type="EMBL" id="UYRV01126602">
    <property type="protein sequence ID" value="VDN35323.1"/>
    <property type="molecule type" value="Genomic_DNA"/>
</dbReference>
<dbReference type="Pfam" id="PF00144">
    <property type="entry name" value="Beta-lactamase"/>
    <property type="match status" value="1"/>
</dbReference>
<dbReference type="PANTHER" id="PTHR46825:SF13">
    <property type="entry name" value="BETA-LACTAMASE-RELATED DOMAIN-CONTAINING PROTEIN"/>
    <property type="match status" value="1"/>
</dbReference>
<feature type="transmembrane region" description="Helical" evidence="1">
    <location>
        <begin position="202"/>
        <end position="222"/>
    </location>
</feature>
<proteinExistence type="predicted"/>
<evidence type="ECO:0000313" key="4">
    <source>
        <dbReference type="Proteomes" id="UP000271889"/>
    </source>
</evidence>
<reference evidence="3 4" key="1">
    <citation type="submission" date="2018-11" db="EMBL/GenBank/DDBJ databases">
        <authorList>
            <consortium name="Pathogen Informatics"/>
        </authorList>
    </citation>
    <scope>NUCLEOTIDE SEQUENCE [LARGE SCALE GENOMIC DNA]</scope>
</reference>
<dbReference type="InterPro" id="IPR012338">
    <property type="entry name" value="Beta-lactam/transpept-like"/>
</dbReference>
<dbReference type="SUPFAM" id="SSF56601">
    <property type="entry name" value="beta-lactamase/transpeptidase-like"/>
    <property type="match status" value="1"/>
</dbReference>
<dbReference type="Gene3D" id="3.40.710.10">
    <property type="entry name" value="DD-peptidase/beta-lactamase superfamily"/>
    <property type="match status" value="1"/>
</dbReference>
<name>A0A3P7NE18_CYLGO</name>
<organism evidence="3 4">
    <name type="scientific">Cylicostephanus goldi</name>
    <name type="common">Nematode worm</name>
    <dbReference type="NCBI Taxonomy" id="71465"/>
    <lineage>
        <taxon>Eukaryota</taxon>
        <taxon>Metazoa</taxon>
        <taxon>Ecdysozoa</taxon>
        <taxon>Nematoda</taxon>
        <taxon>Chromadorea</taxon>
        <taxon>Rhabditida</taxon>
        <taxon>Rhabditina</taxon>
        <taxon>Rhabditomorpha</taxon>
        <taxon>Strongyloidea</taxon>
        <taxon>Strongylidae</taxon>
        <taxon>Cylicostephanus</taxon>
    </lineage>
</organism>